<keyword evidence="4" id="KW-0274">FAD</keyword>
<keyword evidence="6 9" id="KW-0560">Oxidoreductase</keyword>
<evidence type="ECO:0000259" key="8">
    <source>
        <dbReference type="PROSITE" id="PS51387"/>
    </source>
</evidence>
<dbReference type="GO" id="GO:1903457">
    <property type="term" value="P:lactate catabolic process"/>
    <property type="evidence" value="ECO:0007669"/>
    <property type="project" value="TreeGrafter"/>
</dbReference>
<dbReference type="InterPro" id="IPR006094">
    <property type="entry name" value="Oxid_FAD_bind_N"/>
</dbReference>
<reference evidence="9 10" key="1">
    <citation type="submission" date="2015-06" db="EMBL/GenBank/DDBJ databases">
        <title>Draft genome sequence of an Alphaproteobacteria species associated to the Mediterranean sponge Oscarella lobularis.</title>
        <authorList>
            <person name="Jourda C."/>
            <person name="Santini S."/>
            <person name="Claverie J.-M."/>
        </authorList>
    </citation>
    <scope>NUCLEOTIDE SEQUENCE [LARGE SCALE GENOMIC DNA]</scope>
    <source>
        <strain evidence="9">IGS</strain>
    </source>
</reference>
<accession>A0A0J9GSD7</accession>
<name>A0A0J9GSD7_9RHOB</name>
<dbReference type="InterPro" id="IPR016169">
    <property type="entry name" value="FAD-bd_PCMH_sub2"/>
</dbReference>
<dbReference type="Gene3D" id="3.30.465.10">
    <property type="match status" value="1"/>
</dbReference>
<dbReference type="OrthoDB" id="9811557at2"/>
<sequence length="457" mass="48803">MTIDAAVAELHTLLGKRLSRSKSDLDIHGRSESYFPLTPPDAVAYPESAEEVEALVRICAQHGCPVVGWGAGSSLEGHALATQGGVVVDFTRMDKVLQVNAEDMDVVIQPGVTREALNEELRATGLFFPVDPGANASLGGMAMTRASGTTAVRYGTMRDNVRALEVVLADGRRIRTGSRAKKTSAGYDLTGLMVGSEGTLGLVTELTLKLHGQPEAVSAAVCAFPDMEAAVNTVIMTIQMGIPMARIEFVDPNMAKGFNVYSGAGLPEAPHLFVEFHGSEDGMPGDVARFRELAEDMGASGFEWAEKSEDRSALWKMRHSAHYASLALRPGARALVTDICVPISRLAEAVEETRADIAAAPFPGTILGHVGDGNFHASLMFDEEDATEVAAVMDFSRRIVERALRLGGTSTGEHGIGIGKLDYMAAEHGDGWNVMGEIKRALDPQNIMNPGKVVRMN</sequence>
<evidence type="ECO:0000256" key="4">
    <source>
        <dbReference type="ARBA" id="ARBA00022827"/>
    </source>
</evidence>
<comment type="caution">
    <text evidence="9">The sequence shown here is derived from an EMBL/GenBank/DDBJ whole genome shotgun (WGS) entry which is preliminary data.</text>
</comment>
<keyword evidence="3" id="KW-0285">Flavoprotein</keyword>
<dbReference type="PANTHER" id="PTHR11748">
    <property type="entry name" value="D-LACTATE DEHYDROGENASE"/>
    <property type="match status" value="1"/>
</dbReference>
<keyword evidence="10" id="KW-1185">Reference proteome</keyword>
<evidence type="ECO:0000313" key="9">
    <source>
        <dbReference type="EMBL" id="KMW56408.1"/>
    </source>
</evidence>
<dbReference type="InterPro" id="IPR016166">
    <property type="entry name" value="FAD-bd_PCMH"/>
</dbReference>
<gene>
    <name evidence="9" type="ORF">AIOL_001362</name>
</gene>
<comment type="similarity">
    <text evidence="2">Belongs to the FAD-binding oxidoreductase/transferase type 4 family.</text>
</comment>
<dbReference type="FunFam" id="1.10.45.10:FF:000001">
    <property type="entry name" value="D-lactate dehydrogenase mitochondrial"/>
    <property type="match status" value="1"/>
</dbReference>
<dbReference type="SUPFAM" id="SSF55103">
    <property type="entry name" value="FAD-linked oxidases, C-terminal domain"/>
    <property type="match status" value="1"/>
</dbReference>
<dbReference type="Pfam" id="PF02913">
    <property type="entry name" value="FAD-oxidase_C"/>
    <property type="match status" value="1"/>
</dbReference>
<dbReference type="Gene3D" id="1.10.45.10">
    <property type="entry name" value="Vanillyl-alcohol Oxidase, Chain A, domain 4"/>
    <property type="match status" value="1"/>
</dbReference>
<dbReference type="PANTHER" id="PTHR11748:SF111">
    <property type="entry name" value="D-LACTATE DEHYDROGENASE, MITOCHONDRIAL-RELATED"/>
    <property type="match status" value="1"/>
</dbReference>
<dbReference type="FunFam" id="3.30.70.2740:FF:000001">
    <property type="entry name" value="D-lactate dehydrogenase mitochondrial"/>
    <property type="match status" value="1"/>
</dbReference>
<organism evidence="9 10">
    <name type="scientific">Candidatus Rhodobacter oscarellae</name>
    <dbReference type="NCBI Taxonomy" id="1675527"/>
    <lineage>
        <taxon>Bacteria</taxon>
        <taxon>Pseudomonadati</taxon>
        <taxon>Pseudomonadota</taxon>
        <taxon>Alphaproteobacteria</taxon>
        <taxon>Rhodobacterales</taxon>
        <taxon>Rhodobacter group</taxon>
        <taxon>Rhodobacter</taxon>
    </lineage>
</organism>
<evidence type="ECO:0000256" key="5">
    <source>
        <dbReference type="ARBA" id="ARBA00022946"/>
    </source>
</evidence>
<dbReference type="AlphaFoldDB" id="A0A0J9GSD7"/>
<dbReference type="STRING" id="1675527.AIOL_001362"/>
<dbReference type="GO" id="GO:0071949">
    <property type="term" value="F:FAD binding"/>
    <property type="evidence" value="ECO:0007669"/>
    <property type="project" value="InterPro"/>
</dbReference>
<evidence type="ECO:0000256" key="3">
    <source>
        <dbReference type="ARBA" id="ARBA00022630"/>
    </source>
</evidence>
<dbReference type="Proteomes" id="UP000037178">
    <property type="component" value="Unassembled WGS sequence"/>
</dbReference>
<comment type="cofactor">
    <cofactor evidence="1">
        <name>FAD</name>
        <dbReference type="ChEBI" id="CHEBI:57692"/>
    </cofactor>
</comment>
<dbReference type="RefSeq" id="WP_049642301.1">
    <property type="nucleotide sequence ID" value="NZ_LFTY01000002.1"/>
</dbReference>
<dbReference type="PROSITE" id="PS51387">
    <property type="entry name" value="FAD_PCMH"/>
    <property type="match status" value="1"/>
</dbReference>
<dbReference type="EC" id="1.1.2.4" evidence="7"/>
<evidence type="ECO:0000256" key="2">
    <source>
        <dbReference type="ARBA" id="ARBA00008000"/>
    </source>
</evidence>
<evidence type="ECO:0000256" key="7">
    <source>
        <dbReference type="ARBA" id="ARBA00038897"/>
    </source>
</evidence>
<dbReference type="FunFam" id="3.30.465.10:FF:000016">
    <property type="entry name" value="probable D-lactate dehydrogenase, mitochondrial"/>
    <property type="match status" value="1"/>
</dbReference>
<evidence type="ECO:0000256" key="6">
    <source>
        <dbReference type="ARBA" id="ARBA00023002"/>
    </source>
</evidence>
<dbReference type="Pfam" id="PF01565">
    <property type="entry name" value="FAD_binding_4"/>
    <property type="match status" value="1"/>
</dbReference>
<dbReference type="Gene3D" id="3.30.70.2740">
    <property type="match status" value="1"/>
</dbReference>
<evidence type="ECO:0000256" key="1">
    <source>
        <dbReference type="ARBA" id="ARBA00001974"/>
    </source>
</evidence>
<proteinExistence type="inferred from homology"/>
<dbReference type="InterPro" id="IPR004113">
    <property type="entry name" value="FAD-bd_oxidored_4_C"/>
</dbReference>
<dbReference type="GO" id="GO:0008720">
    <property type="term" value="F:D-lactate dehydrogenase (NAD+) activity"/>
    <property type="evidence" value="ECO:0007669"/>
    <property type="project" value="TreeGrafter"/>
</dbReference>
<dbReference type="SUPFAM" id="SSF56176">
    <property type="entry name" value="FAD-binding/transporter-associated domain-like"/>
    <property type="match status" value="1"/>
</dbReference>
<dbReference type="EMBL" id="LFTY01000002">
    <property type="protein sequence ID" value="KMW56408.1"/>
    <property type="molecule type" value="Genomic_DNA"/>
</dbReference>
<keyword evidence="5" id="KW-0809">Transit peptide</keyword>
<dbReference type="GO" id="GO:0004458">
    <property type="term" value="F:D-lactate dehydrogenase (cytochrome) activity"/>
    <property type="evidence" value="ECO:0007669"/>
    <property type="project" value="UniProtKB-EC"/>
</dbReference>
<dbReference type="PATRIC" id="fig|1675527.3.peg.1444"/>
<dbReference type="InterPro" id="IPR036318">
    <property type="entry name" value="FAD-bd_PCMH-like_sf"/>
</dbReference>
<feature type="domain" description="FAD-binding PCMH-type" evidence="8">
    <location>
        <begin position="35"/>
        <end position="213"/>
    </location>
</feature>
<dbReference type="InterPro" id="IPR016171">
    <property type="entry name" value="Vanillyl_alc_oxidase_C-sub2"/>
</dbReference>
<dbReference type="InterPro" id="IPR016164">
    <property type="entry name" value="FAD-linked_Oxase-like_C"/>
</dbReference>
<protein>
    <recommendedName>
        <fullName evidence="7">D-lactate dehydrogenase (cytochrome)</fullName>
        <ecNumber evidence="7">1.1.2.4</ecNumber>
    </recommendedName>
</protein>
<evidence type="ECO:0000313" key="10">
    <source>
        <dbReference type="Proteomes" id="UP000037178"/>
    </source>
</evidence>